<gene>
    <name evidence="3" type="ORF">DFJ68_1794</name>
    <name evidence="2" type="ORF">FHW14_000746</name>
</gene>
<proteinExistence type="predicted"/>
<accession>A0A495XUW6</accession>
<dbReference type="Proteomes" id="UP000590811">
    <property type="component" value="Unassembled WGS sequence"/>
</dbReference>
<reference evidence="3 4" key="1">
    <citation type="submission" date="2018-10" db="EMBL/GenBank/DDBJ databases">
        <title>Sequencing the genomes of 1000 actinobacteria strains.</title>
        <authorList>
            <person name="Klenk H.-P."/>
        </authorList>
    </citation>
    <scope>NUCLEOTIDE SEQUENCE [LARGE SCALE GENOMIC DNA]</scope>
    <source>
        <strain evidence="3 4">DSM 44267</strain>
    </source>
</reference>
<evidence type="ECO:0000313" key="5">
    <source>
        <dbReference type="Proteomes" id="UP000590811"/>
    </source>
</evidence>
<dbReference type="OrthoDB" id="9806864at2"/>
<keyword evidence="3" id="KW-0238">DNA-binding</keyword>
<dbReference type="Gene3D" id="1.10.10.10">
    <property type="entry name" value="Winged helix-like DNA-binding domain superfamily/Winged helix DNA-binding domain"/>
    <property type="match status" value="1"/>
</dbReference>
<dbReference type="SUPFAM" id="SSF46785">
    <property type="entry name" value="Winged helix' DNA-binding domain"/>
    <property type="match status" value="1"/>
</dbReference>
<dbReference type="InterPro" id="IPR036390">
    <property type="entry name" value="WH_DNA-bd_sf"/>
</dbReference>
<dbReference type="AlphaFoldDB" id="A0A495XUW6"/>
<dbReference type="EMBL" id="JACHVT010000002">
    <property type="protein sequence ID" value="MBB2985597.1"/>
    <property type="molecule type" value="Genomic_DNA"/>
</dbReference>
<name>A0A495XUW6_9MICO</name>
<dbReference type="InterPro" id="IPR039422">
    <property type="entry name" value="MarR/SlyA-like"/>
</dbReference>
<sequence>MATEQNPSTPAEGELWARDEVLAALRHTLVGSNRMHGSLAAELGINPTGLSALNHLAEMPGLTPKQLSELLGITTGSTTGATDALWKAGFLTREPHPEDRRSVVLHLTPAGRHAIGWVLEQYETALSVAYERHPDSERPQLARFLEDLAVALGENAASRAGGRA</sequence>
<evidence type="ECO:0000313" key="2">
    <source>
        <dbReference type="EMBL" id="MBB2985597.1"/>
    </source>
</evidence>
<dbReference type="SMART" id="SM00347">
    <property type="entry name" value="HTH_MARR"/>
    <property type="match status" value="1"/>
</dbReference>
<dbReference type="RefSeq" id="WP_121032511.1">
    <property type="nucleotide sequence ID" value="NZ_JACHVT010000002.1"/>
</dbReference>
<evidence type="ECO:0000259" key="1">
    <source>
        <dbReference type="PROSITE" id="PS50995"/>
    </source>
</evidence>
<dbReference type="EMBL" id="RBXT01000001">
    <property type="protein sequence ID" value="RKT78350.1"/>
    <property type="molecule type" value="Genomic_DNA"/>
</dbReference>
<organism evidence="3 4">
    <name type="scientific">Terracoccus luteus</name>
    <dbReference type="NCBI Taxonomy" id="53356"/>
    <lineage>
        <taxon>Bacteria</taxon>
        <taxon>Bacillati</taxon>
        <taxon>Actinomycetota</taxon>
        <taxon>Actinomycetes</taxon>
        <taxon>Micrococcales</taxon>
        <taxon>Intrasporangiaceae</taxon>
        <taxon>Terracoccus</taxon>
    </lineage>
</organism>
<dbReference type="GO" id="GO:0006950">
    <property type="term" value="P:response to stress"/>
    <property type="evidence" value="ECO:0007669"/>
    <property type="project" value="TreeGrafter"/>
</dbReference>
<dbReference type="Proteomes" id="UP000278440">
    <property type="component" value="Unassembled WGS sequence"/>
</dbReference>
<dbReference type="PANTHER" id="PTHR33164">
    <property type="entry name" value="TRANSCRIPTIONAL REGULATOR, MARR FAMILY"/>
    <property type="match status" value="1"/>
</dbReference>
<dbReference type="PROSITE" id="PS50995">
    <property type="entry name" value="HTH_MARR_2"/>
    <property type="match status" value="1"/>
</dbReference>
<dbReference type="GO" id="GO:0003677">
    <property type="term" value="F:DNA binding"/>
    <property type="evidence" value="ECO:0007669"/>
    <property type="project" value="UniProtKB-KW"/>
</dbReference>
<dbReference type="PRINTS" id="PR00598">
    <property type="entry name" value="HTHMARR"/>
</dbReference>
<dbReference type="GO" id="GO:0003700">
    <property type="term" value="F:DNA-binding transcription factor activity"/>
    <property type="evidence" value="ECO:0007669"/>
    <property type="project" value="InterPro"/>
</dbReference>
<reference evidence="2 5" key="2">
    <citation type="submission" date="2020-08" db="EMBL/GenBank/DDBJ databases">
        <title>Genomic Encyclopedia of Type Strains, Phase IV (KMG-V): Genome sequencing to study the core and pangenomes of soil and plant-associated prokaryotes.</title>
        <authorList>
            <person name="Whitman W."/>
        </authorList>
    </citation>
    <scope>NUCLEOTIDE SEQUENCE [LARGE SCALE GENOMIC DNA]</scope>
    <source>
        <strain evidence="2 5">B3ACCR2</strain>
    </source>
</reference>
<evidence type="ECO:0000313" key="4">
    <source>
        <dbReference type="Proteomes" id="UP000278440"/>
    </source>
</evidence>
<dbReference type="InterPro" id="IPR036388">
    <property type="entry name" value="WH-like_DNA-bd_sf"/>
</dbReference>
<comment type="caution">
    <text evidence="3">The sequence shown here is derived from an EMBL/GenBank/DDBJ whole genome shotgun (WGS) entry which is preliminary data.</text>
</comment>
<dbReference type="PANTHER" id="PTHR33164:SF43">
    <property type="entry name" value="HTH-TYPE TRANSCRIPTIONAL REPRESSOR YETL"/>
    <property type="match status" value="1"/>
</dbReference>
<feature type="domain" description="HTH marR-type" evidence="1">
    <location>
        <begin position="18"/>
        <end position="150"/>
    </location>
</feature>
<keyword evidence="4" id="KW-1185">Reference proteome</keyword>
<dbReference type="InterPro" id="IPR000835">
    <property type="entry name" value="HTH_MarR-typ"/>
</dbReference>
<evidence type="ECO:0000313" key="3">
    <source>
        <dbReference type="EMBL" id="RKT78350.1"/>
    </source>
</evidence>
<protein>
    <submittedName>
        <fullName evidence="3">DNA-binding MarR family transcriptional regulator</fullName>
    </submittedName>
</protein>
<dbReference type="Pfam" id="PF01047">
    <property type="entry name" value="MarR"/>
    <property type="match status" value="1"/>
</dbReference>